<evidence type="ECO:0000313" key="3">
    <source>
        <dbReference type="Proteomes" id="UP001378188"/>
    </source>
</evidence>
<gene>
    <name evidence="2" type="ORF">V3328_13010</name>
</gene>
<protein>
    <recommendedName>
        <fullName evidence="4">DUF1574 domain-containing protein</fullName>
    </recommendedName>
</protein>
<keyword evidence="1" id="KW-1133">Transmembrane helix</keyword>
<reference evidence="2 3" key="1">
    <citation type="submission" date="2024-02" db="EMBL/GenBank/DDBJ databases">
        <title>Genome analysis and characterization of Microbaculum marinisediminis sp. nov., isolated from marine sediment.</title>
        <authorList>
            <person name="Du Z.-J."/>
            <person name="Ye Y.-Q."/>
            <person name="Zhang Z.-R."/>
            <person name="Yuan S.-M."/>
            <person name="Zhang X.-Y."/>
        </authorList>
    </citation>
    <scope>NUCLEOTIDE SEQUENCE [LARGE SCALE GENOMIC DNA]</scope>
    <source>
        <strain evidence="2 3">SDUM1044001</strain>
    </source>
</reference>
<evidence type="ECO:0000313" key="2">
    <source>
        <dbReference type="EMBL" id="MEJ8572403.1"/>
    </source>
</evidence>
<comment type="caution">
    <text evidence="2">The sequence shown here is derived from an EMBL/GenBank/DDBJ whole genome shotgun (WGS) entry which is preliminary data.</text>
</comment>
<proteinExistence type="predicted"/>
<sequence length="358" mass="40552">MNEPHGQPPAKEPAEPDLARQRVTRKGRWLAAFAVAAALLCAAILLPETRYLRYADEFRELADPIFCDDRDIDVLFLGSSRMARSVDGFSIASAYREMTGEDLTIVDLSKTGPSDAVMDILLADLLKRRHVRLIVAEMSRPRMGLQWKILEKMGRVMPLQDYYDYAEAASKHGSIGAFWDALQLRMAFLEGGLSKPWPGCPPQSQQADVIDPTLALPKREDVKKISRRIERKGLRPFYPNFLNNVMAYQMNMAHSAIDLARNNGAEIIFMSVNTLHDRQVSKEQRQEFSDKFGTELSTWSPDLYKFLREQSLYSDSSHLDEDGARLAAAWYAEKIREYLADNNEHPAPDNEAPADARS</sequence>
<feature type="transmembrane region" description="Helical" evidence="1">
    <location>
        <begin position="29"/>
        <end position="46"/>
    </location>
</feature>
<accession>A0AAW9RWM5</accession>
<keyword evidence="1" id="KW-0472">Membrane</keyword>
<dbReference type="Proteomes" id="UP001378188">
    <property type="component" value="Unassembled WGS sequence"/>
</dbReference>
<organism evidence="2 3">
    <name type="scientific">Microbaculum marinum</name>
    <dbReference type="NCBI Taxonomy" id="1764581"/>
    <lineage>
        <taxon>Bacteria</taxon>
        <taxon>Pseudomonadati</taxon>
        <taxon>Pseudomonadota</taxon>
        <taxon>Alphaproteobacteria</taxon>
        <taxon>Hyphomicrobiales</taxon>
        <taxon>Tepidamorphaceae</taxon>
        <taxon>Microbaculum</taxon>
    </lineage>
</organism>
<name>A0AAW9RWM5_9HYPH</name>
<dbReference type="RefSeq" id="WP_340330106.1">
    <property type="nucleotide sequence ID" value="NZ_JAZHOF010000005.1"/>
</dbReference>
<evidence type="ECO:0008006" key="4">
    <source>
        <dbReference type="Google" id="ProtNLM"/>
    </source>
</evidence>
<evidence type="ECO:0000256" key="1">
    <source>
        <dbReference type="SAM" id="Phobius"/>
    </source>
</evidence>
<dbReference type="AlphaFoldDB" id="A0AAW9RWM5"/>
<dbReference type="EMBL" id="JAZHOF010000005">
    <property type="protein sequence ID" value="MEJ8572403.1"/>
    <property type="molecule type" value="Genomic_DNA"/>
</dbReference>
<keyword evidence="3" id="KW-1185">Reference proteome</keyword>
<keyword evidence="1" id="KW-0812">Transmembrane</keyword>